<dbReference type="Pfam" id="PF00400">
    <property type="entry name" value="WD40"/>
    <property type="match status" value="7"/>
</dbReference>
<protein>
    <submittedName>
        <fullName evidence="3">Polyadenylation factor I complex</fullName>
    </submittedName>
</protein>
<feature type="compositionally biased region" description="Low complexity" evidence="2">
    <location>
        <begin position="724"/>
        <end position="740"/>
    </location>
</feature>
<dbReference type="InterPro" id="IPR036322">
    <property type="entry name" value="WD40_repeat_dom_sf"/>
</dbReference>
<dbReference type="PANTHER" id="PTHR22836">
    <property type="entry name" value="WD40 REPEAT PROTEIN"/>
    <property type="match status" value="1"/>
</dbReference>
<gene>
    <name evidence="3" type="primary">PSF2</name>
    <name evidence="3" type="ORF">VaNZ11_005731</name>
</gene>
<accession>A0ABQ5S0T0</accession>
<dbReference type="InterPro" id="IPR015943">
    <property type="entry name" value="WD40/YVTN_repeat-like_dom_sf"/>
</dbReference>
<feature type="compositionally biased region" description="Gly residues" evidence="2">
    <location>
        <begin position="615"/>
        <end position="625"/>
    </location>
</feature>
<dbReference type="PROSITE" id="PS50082">
    <property type="entry name" value="WD_REPEATS_2"/>
    <property type="match status" value="6"/>
</dbReference>
<dbReference type="InterPro" id="IPR001680">
    <property type="entry name" value="WD40_rpt"/>
</dbReference>
<evidence type="ECO:0000313" key="3">
    <source>
        <dbReference type="EMBL" id="GLI62902.1"/>
    </source>
</evidence>
<dbReference type="PROSITE" id="PS50294">
    <property type="entry name" value="WD_REPEATS_REGION"/>
    <property type="match status" value="5"/>
</dbReference>
<feature type="compositionally biased region" description="Gly residues" evidence="2">
    <location>
        <begin position="787"/>
        <end position="797"/>
    </location>
</feature>
<organism evidence="3 4">
    <name type="scientific">Volvox africanus</name>
    <dbReference type="NCBI Taxonomy" id="51714"/>
    <lineage>
        <taxon>Eukaryota</taxon>
        <taxon>Viridiplantae</taxon>
        <taxon>Chlorophyta</taxon>
        <taxon>core chlorophytes</taxon>
        <taxon>Chlorophyceae</taxon>
        <taxon>CS clade</taxon>
        <taxon>Chlamydomonadales</taxon>
        <taxon>Volvocaceae</taxon>
        <taxon>Volvox</taxon>
    </lineage>
</organism>
<feature type="compositionally biased region" description="Basic and acidic residues" evidence="2">
    <location>
        <begin position="533"/>
        <end position="543"/>
    </location>
</feature>
<feature type="region of interest" description="Disordered" evidence="2">
    <location>
        <begin position="778"/>
        <end position="827"/>
    </location>
</feature>
<feature type="repeat" description="WD" evidence="1">
    <location>
        <begin position="225"/>
        <end position="266"/>
    </location>
</feature>
<feature type="repeat" description="WD" evidence="1">
    <location>
        <begin position="98"/>
        <end position="130"/>
    </location>
</feature>
<feature type="repeat" description="WD" evidence="1">
    <location>
        <begin position="184"/>
        <end position="225"/>
    </location>
</feature>
<reference evidence="3 4" key="1">
    <citation type="journal article" date="2023" name="IScience">
        <title>Expanded male sex-determining region conserved during the evolution of homothallism in the green alga Volvox.</title>
        <authorList>
            <person name="Yamamoto K."/>
            <person name="Matsuzaki R."/>
            <person name="Mahakham W."/>
            <person name="Heman W."/>
            <person name="Sekimoto H."/>
            <person name="Kawachi M."/>
            <person name="Minakuchi Y."/>
            <person name="Toyoda A."/>
            <person name="Nozaki H."/>
        </authorList>
    </citation>
    <scope>NUCLEOTIDE SEQUENCE [LARGE SCALE GENOMIC DNA]</scope>
    <source>
        <strain evidence="3 4">NIES-4468</strain>
    </source>
</reference>
<comment type="caution">
    <text evidence="3">The sequence shown here is derived from an EMBL/GenBank/DDBJ whole genome shotgun (WGS) entry which is preliminary data.</text>
</comment>
<feature type="compositionally biased region" description="Gly residues" evidence="2">
    <location>
        <begin position="510"/>
        <end position="519"/>
    </location>
</feature>
<feature type="compositionally biased region" description="Gly residues" evidence="2">
    <location>
        <begin position="581"/>
        <end position="591"/>
    </location>
</feature>
<dbReference type="EMBL" id="BSDZ01000014">
    <property type="protein sequence ID" value="GLI62902.1"/>
    <property type="molecule type" value="Genomic_DNA"/>
</dbReference>
<feature type="region of interest" description="Disordered" evidence="2">
    <location>
        <begin position="510"/>
        <end position="627"/>
    </location>
</feature>
<feature type="compositionally biased region" description="Basic residues" evidence="2">
    <location>
        <begin position="818"/>
        <end position="827"/>
    </location>
</feature>
<feature type="compositionally biased region" description="Basic and acidic residues" evidence="2">
    <location>
        <begin position="550"/>
        <end position="571"/>
    </location>
</feature>
<dbReference type="SMART" id="SM00320">
    <property type="entry name" value="WD40"/>
    <property type="match status" value="7"/>
</dbReference>
<evidence type="ECO:0000256" key="1">
    <source>
        <dbReference type="PROSITE-ProRule" id="PRU00221"/>
    </source>
</evidence>
<proteinExistence type="predicted"/>
<keyword evidence="1" id="KW-0853">WD repeat</keyword>
<dbReference type="InterPro" id="IPR045245">
    <property type="entry name" value="Pfs2-like"/>
</dbReference>
<dbReference type="CDD" id="cd00200">
    <property type="entry name" value="WD40"/>
    <property type="match status" value="1"/>
</dbReference>
<dbReference type="SUPFAM" id="SSF50978">
    <property type="entry name" value="WD40 repeat-like"/>
    <property type="match status" value="1"/>
</dbReference>
<dbReference type="Gene3D" id="2.130.10.10">
    <property type="entry name" value="YVTN repeat-like/Quinoprotein amine dehydrogenase"/>
    <property type="match status" value="3"/>
</dbReference>
<feature type="region of interest" description="Disordered" evidence="2">
    <location>
        <begin position="713"/>
        <end position="741"/>
    </location>
</feature>
<feature type="repeat" description="WD" evidence="1">
    <location>
        <begin position="353"/>
        <end position="384"/>
    </location>
</feature>
<evidence type="ECO:0000313" key="4">
    <source>
        <dbReference type="Proteomes" id="UP001165090"/>
    </source>
</evidence>
<sequence>MGDKLTIVSATVPHGGALASVLPGVSLEKQQQKAVKTRVLEHVGPYLRLLQARLSAPSALQVCYLQPTFACSLDLLSPLAYPLMPASSIGTKFVTSSFFRHRAAINHLVYTPDGRRLLCAGNNGNVSLWNGTNFENELGPGIQAHEASPIRCMTFSHSGLFLLSCDDMGRVKFSKPTLEVLQVYHAHKEPCRSVNFSPTDFKFVTGSDDSTVRVFDTFRGQELSMTGHGGDVRWVDWHPTKGVIASCSKDACVKLWDPRVGTCLSTLHGHKNGIFQVKWNHNGHWLLSCSRDQLMKLYDVRMLREMATFSGHGRDVTCVSWHPQHEELFVSGAIDGSLMMWLASRPDAQGVVPAAHDASVWTTAWHPLGHVLASAGADQKCQFWCRKRPGDIWQDACGHDSIGSSAGTAAALTTGTTVGDGTGVALGVGLTHCFAGGGGGGAVALSVPGMGFSTGPPGLGGAAAPNRPNVIPGIGAVLDQLSTVNLQGLTAMVDLDGGAVTAATLAGGGSGSGSIGTGAWGPRTVSRGAGAKRGREEGPREAPLRFVGRGLEHERDGRREAWGDREWERGPGKVARMDGLGPRGGDSGAGAGTDVCGGPLPSSGTFGDFASQGLPGPGGVPGPGAGHDLWHGTGEPLAHSVTYDGRYDPGSSRSVIGAGNKAEVARAGLQGRSLQPGERIELRHSLHEGPPPPRYPGHEDWVTQTYAQEVRDYGRSGRPPLPIGPRSGRPGSGRPYSGYPQVSYINSSDSGYRDGAGTMLPPHGNFDGYRHAMGLETEGQYTSGSGPSLGPGTGRGRGPYLPNHRAGGPSSMYSPGRGRGRGRSPGW</sequence>
<dbReference type="PANTHER" id="PTHR22836:SF0">
    <property type="entry name" value="PRE-MRNA 3' END PROCESSING PROTEIN WDR33"/>
    <property type="match status" value="1"/>
</dbReference>
<dbReference type="Proteomes" id="UP001165090">
    <property type="component" value="Unassembled WGS sequence"/>
</dbReference>
<evidence type="ECO:0000256" key="2">
    <source>
        <dbReference type="SAM" id="MobiDB-lite"/>
    </source>
</evidence>
<keyword evidence="4" id="KW-1185">Reference proteome</keyword>
<feature type="repeat" description="WD" evidence="1">
    <location>
        <begin position="309"/>
        <end position="341"/>
    </location>
</feature>
<feature type="repeat" description="WD" evidence="1">
    <location>
        <begin position="267"/>
        <end position="308"/>
    </location>
</feature>
<name>A0ABQ5S0T0_9CHLO</name>
<feature type="compositionally biased region" description="Low complexity" evidence="2">
    <location>
        <begin position="798"/>
        <end position="816"/>
    </location>
</feature>